<reference evidence="2" key="1">
    <citation type="journal article" date="2019" name="Int. J. Syst. Evol. Microbiol.">
        <title>The Global Catalogue of Microorganisms (GCM) 10K type strain sequencing project: providing services to taxonomists for standard genome sequencing and annotation.</title>
        <authorList>
            <consortium name="The Broad Institute Genomics Platform"/>
            <consortium name="The Broad Institute Genome Sequencing Center for Infectious Disease"/>
            <person name="Wu L."/>
            <person name="Ma J."/>
        </authorList>
    </citation>
    <scope>NUCLEOTIDE SEQUENCE [LARGE SCALE GENOMIC DNA]</scope>
    <source>
        <strain evidence="2">JCM 31290</strain>
    </source>
</reference>
<comment type="caution">
    <text evidence="1">The sequence shown here is derived from an EMBL/GenBank/DDBJ whole genome shotgun (WGS) entry which is preliminary data.</text>
</comment>
<keyword evidence="2" id="KW-1185">Reference proteome</keyword>
<evidence type="ECO:0000313" key="1">
    <source>
        <dbReference type="EMBL" id="GAA4329021.1"/>
    </source>
</evidence>
<dbReference type="Proteomes" id="UP001501115">
    <property type="component" value="Unassembled WGS sequence"/>
</dbReference>
<protein>
    <submittedName>
        <fullName evidence="1">Uncharacterized protein</fullName>
    </submittedName>
</protein>
<evidence type="ECO:0000313" key="2">
    <source>
        <dbReference type="Proteomes" id="UP001501115"/>
    </source>
</evidence>
<dbReference type="EMBL" id="BAABET010000009">
    <property type="protein sequence ID" value="GAA4329021.1"/>
    <property type="molecule type" value="Genomic_DNA"/>
</dbReference>
<proteinExistence type="predicted"/>
<organism evidence="1 2">
    <name type="scientific">Streptomyces venetus</name>
    <dbReference type="NCBI Taxonomy" id="1701086"/>
    <lineage>
        <taxon>Bacteria</taxon>
        <taxon>Bacillati</taxon>
        <taxon>Actinomycetota</taxon>
        <taxon>Actinomycetes</taxon>
        <taxon>Kitasatosporales</taxon>
        <taxon>Streptomycetaceae</taxon>
        <taxon>Streptomyces</taxon>
    </lineage>
</organism>
<dbReference type="RefSeq" id="WP_345664634.1">
    <property type="nucleotide sequence ID" value="NZ_BAABET010000009.1"/>
</dbReference>
<sequence>MPSRWTDPATAPDWLIPAGFGGSARRRSLLRIHRSACEDGVGFHLDGVGPVLRRLLEITGTYEYLTGTGDGVT</sequence>
<accession>A0ABP8GRV8</accession>
<gene>
    <name evidence="1" type="ORF">GCM10023086_58020</name>
</gene>
<name>A0ABP8GRV8_9ACTN</name>